<dbReference type="InterPro" id="IPR038282">
    <property type="entry name" value="DUF2267_sf"/>
</dbReference>
<dbReference type="KEGG" id="pry:Prubr_68860"/>
<proteinExistence type="predicted"/>
<organism evidence="1 2">
    <name type="scientific">Polymorphospora rubra</name>
    <dbReference type="NCBI Taxonomy" id="338584"/>
    <lineage>
        <taxon>Bacteria</taxon>
        <taxon>Bacillati</taxon>
        <taxon>Actinomycetota</taxon>
        <taxon>Actinomycetes</taxon>
        <taxon>Micromonosporales</taxon>
        <taxon>Micromonosporaceae</taxon>
        <taxon>Polymorphospora</taxon>
    </lineage>
</organism>
<dbReference type="RefSeq" id="WP_212819417.1">
    <property type="nucleotide sequence ID" value="NZ_AP023359.1"/>
</dbReference>
<dbReference type="AlphaFoldDB" id="A0A810NF19"/>
<dbReference type="Proteomes" id="UP000680866">
    <property type="component" value="Chromosome"/>
</dbReference>
<dbReference type="EMBL" id="AP023359">
    <property type="protein sequence ID" value="BCJ69865.1"/>
    <property type="molecule type" value="Genomic_DNA"/>
</dbReference>
<gene>
    <name evidence="1" type="ORF">Prubr_68860</name>
</gene>
<evidence type="ECO:0000313" key="1">
    <source>
        <dbReference type="EMBL" id="BCJ69865.1"/>
    </source>
</evidence>
<reference evidence="1" key="1">
    <citation type="submission" date="2020-08" db="EMBL/GenBank/DDBJ databases">
        <title>Whole genome shotgun sequence of Polymorphospora rubra NBRC 101157.</title>
        <authorList>
            <person name="Komaki H."/>
            <person name="Tamura T."/>
        </authorList>
    </citation>
    <scope>NUCLEOTIDE SEQUENCE</scope>
    <source>
        <strain evidence="1">NBRC 101157</strain>
    </source>
</reference>
<dbReference type="Gene3D" id="1.10.490.110">
    <property type="entry name" value="Uncharacterized conserved protein DUF2267"/>
    <property type="match status" value="1"/>
</dbReference>
<dbReference type="Pfam" id="PF10025">
    <property type="entry name" value="DUF2267"/>
    <property type="match status" value="1"/>
</dbReference>
<protein>
    <recommendedName>
        <fullName evidence="3">DUF2267 domain-containing protein</fullName>
    </recommendedName>
</protein>
<evidence type="ECO:0000313" key="2">
    <source>
        <dbReference type="Proteomes" id="UP000680866"/>
    </source>
</evidence>
<sequence>MSKTPQAAIDTSMDKLNLILKEIEEAYGWPKERRAQSYAALRSVLHVLRDRLPVQESAEFAAQLPLIVRGLYYEGWDPAAVPMKMGREEFLDRVRQDFRRDLPGGVELLVQTTLQALHRHVTEGEWQDVKSDLPTELAAIIP</sequence>
<evidence type="ECO:0008006" key="3">
    <source>
        <dbReference type="Google" id="ProtNLM"/>
    </source>
</evidence>
<accession>A0A810NF19</accession>
<dbReference type="InterPro" id="IPR018727">
    <property type="entry name" value="DUF2267"/>
</dbReference>
<keyword evidence="2" id="KW-1185">Reference proteome</keyword>
<name>A0A810NF19_9ACTN</name>